<sequence length="347" mass="39984">MLLQSPCVLEGWSTDLFQHLRYEGLSVVCESLSSSPSVYSTAAKTTYGVERIGSHLSRSLWERALESIPSHTKDPGNDVNESIIMAFIQVHAFVKDPIDGLRRDFDRQRQTFLELWTDFKRQYSTRRPLNESTRQTIFAQLAQESSFLAIPKLTKLAYLHYSDHQQLPYAYASIKKLRRAEFSTPIRVLEIVRELFLMTMDQGFSSMAPITVTYRPGADRQGRRFKVVLDGNNRLVAISLLQFLSYQPLSTERGALQNFFQKLGYDEKWLAELDEVLNKLRQEKSLLQLVQDHSNALEYFRSVTRAPILIVQEDEFHTVYGCSSCLAFEAKRQSHGRPKGFYPLPLQ</sequence>
<gene>
    <name evidence="1" type="ORF">BDV25DRAFT_162066</name>
</gene>
<dbReference type="OrthoDB" id="5978656at2759"/>
<organism evidence="1 2">
    <name type="scientific">Aspergillus avenaceus</name>
    <dbReference type="NCBI Taxonomy" id="36643"/>
    <lineage>
        <taxon>Eukaryota</taxon>
        <taxon>Fungi</taxon>
        <taxon>Dikarya</taxon>
        <taxon>Ascomycota</taxon>
        <taxon>Pezizomycotina</taxon>
        <taxon>Eurotiomycetes</taxon>
        <taxon>Eurotiomycetidae</taxon>
        <taxon>Eurotiales</taxon>
        <taxon>Aspergillaceae</taxon>
        <taxon>Aspergillus</taxon>
        <taxon>Aspergillus subgen. Circumdati</taxon>
    </lineage>
</organism>
<dbReference type="Proteomes" id="UP000325780">
    <property type="component" value="Unassembled WGS sequence"/>
</dbReference>
<evidence type="ECO:0000313" key="2">
    <source>
        <dbReference type="Proteomes" id="UP000325780"/>
    </source>
</evidence>
<dbReference type="AlphaFoldDB" id="A0A5N6TJZ8"/>
<evidence type="ECO:0000313" key="1">
    <source>
        <dbReference type="EMBL" id="KAE8146662.1"/>
    </source>
</evidence>
<protein>
    <submittedName>
        <fullName evidence="1">Uncharacterized protein</fullName>
    </submittedName>
</protein>
<name>A0A5N6TJZ8_ASPAV</name>
<keyword evidence="2" id="KW-1185">Reference proteome</keyword>
<reference evidence="1 2" key="1">
    <citation type="submission" date="2019-04" db="EMBL/GenBank/DDBJ databases">
        <title>Friends and foes A comparative genomics study of 23 Aspergillus species from section Flavi.</title>
        <authorList>
            <consortium name="DOE Joint Genome Institute"/>
            <person name="Kjaerbolling I."/>
            <person name="Vesth T."/>
            <person name="Frisvad J.C."/>
            <person name="Nybo J.L."/>
            <person name="Theobald S."/>
            <person name="Kildgaard S."/>
            <person name="Isbrandt T."/>
            <person name="Kuo A."/>
            <person name="Sato A."/>
            <person name="Lyhne E.K."/>
            <person name="Kogle M.E."/>
            <person name="Wiebenga A."/>
            <person name="Kun R.S."/>
            <person name="Lubbers R.J."/>
            <person name="Makela M.R."/>
            <person name="Barry K."/>
            <person name="Chovatia M."/>
            <person name="Clum A."/>
            <person name="Daum C."/>
            <person name="Haridas S."/>
            <person name="He G."/>
            <person name="LaButti K."/>
            <person name="Lipzen A."/>
            <person name="Mondo S."/>
            <person name="Riley R."/>
            <person name="Salamov A."/>
            <person name="Simmons B.A."/>
            <person name="Magnuson J.K."/>
            <person name="Henrissat B."/>
            <person name="Mortensen U.H."/>
            <person name="Larsen T.O."/>
            <person name="Devries R.P."/>
            <person name="Grigoriev I.V."/>
            <person name="Machida M."/>
            <person name="Baker S.E."/>
            <person name="Andersen M.R."/>
        </authorList>
    </citation>
    <scope>NUCLEOTIDE SEQUENCE [LARGE SCALE GENOMIC DNA]</scope>
    <source>
        <strain evidence="1 2">IBT 18842</strain>
    </source>
</reference>
<proteinExistence type="predicted"/>
<accession>A0A5N6TJZ8</accession>
<dbReference type="EMBL" id="ML742249">
    <property type="protein sequence ID" value="KAE8146662.1"/>
    <property type="molecule type" value="Genomic_DNA"/>
</dbReference>